<evidence type="ECO:0000259" key="4">
    <source>
        <dbReference type="Pfam" id="PF00139"/>
    </source>
</evidence>
<dbReference type="InterPro" id="IPR013320">
    <property type="entry name" value="ConA-like_dom_sf"/>
</dbReference>
<dbReference type="Gene3D" id="2.60.120.200">
    <property type="match status" value="1"/>
</dbReference>
<gene>
    <name evidence="5" type="ORF">EJB05_14469</name>
</gene>
<protein>
    <recommendedName>
        <fullName evidence="4">Legume lectin domain-containing protein</fullName>
    </recommendedName>
</protein>
<keyword evidence="3" id="KW-0732">Signal</keyword>
<comment type="caution">
    <text evidence="5">The sequence shown here is derived from an EMBL/GenBank/DDBJ whole genome shotgun (WGS) entry which is preliminary data.</text>
</comment>
<proteinExistence type="inferred from homology"/>
<feature type="non-terminal residue" evidence="5">
    <location>
        <position position="1"/>
    </location>
</feature>
<evidence type="ECO:0000256" key="1">
    <source>
        <dbReference type="ARBA" id="ARBA00007606"/>
    </source>
</evidence>
<organism evidence="5 6">
    <name type="scientific">Eragrostis curvula</name>
    <name type="common">weeping love grass</name>
    <dbReference type="NCBI Taxonomy" id="38414"/>
    <lineage>
        <taxon>Eukaryota</taxon>
        <taxon>Viridiplantae</taxon>
        <taxon>Streptophyta</taxon>
        <taxon>Embryophyta</taxon>
        <taxon>Tracheophyta</taxon>
        <taxon>Spermatophyta</taxon>
        <taxon>Magnoliopsida</taxon>
        <taxon>Liliopsida</taxon>
        <taxon>Poales</taxon>
        <taxon>Poaceae</taxon>
        <taxon>PACMAD clade</taxon>
        <taxon>Chloridoideae</taxon>
        <taxon>Eragrostideae</taxon>
        <taxon>Eragrostidinae</taxon>
        <taxon>Eragrostis</taxon>
    </lineage>
</organism>
<feature type="chain" id="PRO_5023908968" description="Legume lectin domain-containing protein" evidence="3">
    <location>
        <begin position="27"/>
        <end position="132"/>
    </location>
</feature>
<dbReference type="SUPFAM" id="SSF49899">
    <property type="entry name" value="Concanavalin A-like lectins/glucanases"/>
    <property type="match status" value="1"/>
</dbReference>
<reference evidence="5 6" key="1">
    <citation type="journal article" date="2019" name="Sci. Rep.">
        <title>A high-quality genome of Eragrostis curvula grass provides insights into Poaceae evolution and supports new strategies to enhance forage quality.</title>
        <authorList>
            <person name="Carballo J."/>
            <person name="Santos B.A.C.M."/>
            <person name="Zappacosta D."/>
            <person name="Garbus I."/>
            <person name="Selva J.P."/>
            <person name="Gallo C.A."/>
            <person name="Diaz A."/>
            <person name="Albertini E."/>
            <person name="Caccamo M."/>
            <person name="Echenique V."/>
        </authorList>
    </citation>
    <scope>NUCLEOTIDE SEQUENCE [LARGE SCALE GENOMIC DNA]</scope>
    <source>
        <strain evidence="6">cv. Victoria</strain>
        <tissue evidence="5">Leaf</tissue>
    </source>
</reference>
<feature type="domain" description="Legume lectin" evidence="4">
    <location>
        <begin position="30"/>
        <end position="129"/>
    </location>
</feature>
<dbReference type="Pfam" id="PF00139">
    <property type="entry name" value="Lectin_legB"/>
    <property type="match status" value="1"/>
</dbReference>
<dbReference type="InterPro" id="IPR050258">
    <property type="entry name" value="Leguminous_Lectin"/>
</dbReference>
<dbReference type="AlphaFoldDB" id="A0A5J9VZ51"/>
<dbReference type="PANTHER" id="PTHR32401:SF50">
    <property type="entry name" value="OS07G0133000 PROTEIN"/>
    <property type="match status" value="1"/>
</dbReference>
<evidence type="ECO:0000313" key="5">
    <source>
        <dbReference type="EMBL" id="TVU40983.1"/>
    </source>
</evidence>
<dbReference type="GO" id="GO:0030246">
    <property type="term" value="F:carbohydrate binding"/>
    <property type="evidence" value="ECO:0007669"/>
    <property type="project" value="UniProtKB-KW"/>
</dbReference>
<evidence type="ECO:0000313" key="6">
    <source>
        <dbReference type="Proteomes" id="UP000324897"/>
    </source>
</evidence>
<keyword evidence="2" id="KW-0430">Lectin</keyword>
<name>A0A5J9VZ51_9POAL</name>
<sequence>MEQHVPVSFLLLLLLSSLYLPCFCAAANEPFVFSGFGDAGASSNLTLDGVATVTSGGLLELTNNGENIKGHAFFRTPFQFKESSNGTAQSFSATFVFAINSSYTISTDGMAFLISPTTNFSDAGLAQYLSKI</sequence>
<evidence type="ECO:0000256" key="3">
    <source>
        <dbReference type="SAM" id="SignalP"/>
    </source>
</evidence>
<dbReference type="PANTHER" id="PTHR32401">
    <property type="entry name" value="CONCANAVALIN A-LIKE LECTIN FAMILY PROTEIN"/>
    <property type="match status" value="1"/>
</dbReference>
<dbReference type="EMBL" id="RWGY01000007">
    <property type="protein sequence ID" value="TVU40983.1"/>
    <property type="molecule type" value="Genomic_DNA"/>
</dbReference>
<dbReference type="Gramene" id="TVU40983">
    <property type="protein sequence ID" value="TVU40983"/>
    <property type="gene ID" value="EJB05_14469"/>
</dbReference>
<accession>A0A5J9VZ51</accession>
<keyword evidence="6" id="KW-1185">Reference proteome</keyword>
<evidence type="ECO:0000256" key="2">
    <source>
        <dbReference type="ARBA" id="ARBA00022734"/>
    </source>
</evidence>
<comment type="similarity">
    <text evidence="1">Belongs to the leguminous lectin family.</text>
</comment>
<feature type="signal peptide" evidence="3">
    <location>
        <begin position="1"/>
        <end position="26"/>
    </location>
</feature>
<dbReference type="Proteomes" id="UP000324897">
    <property type="component" value="Chromosome 4"/>
</dbReference>
<dbReference type="OrthoDB" id="782726at2759"/>
<dbReference type="InterPro" id="IPR001220">
    <property type="entry name" value="Legume_lectin_dom"/>
</dbReference>